<evidence type="ECO:0000313" key="3">
    <source>
        <dbReference type="EMBL" id="MBM7799873.1"/>
    </source>
</evidence>
<dbReference type="CDD" id="cd04496">
    <property type="entry name" value="SSB_OBF"/>
    <property type="match status" value="1"/>
</dbReference>
<dbReference type="InterPro" id="IPR000424">
    <property type="entry name" value="Primosome_PriB/ssb"/>
</dbReference>
<sequence length="153" mass="16729">MEANVTMSGYVGGDVEYRSGQDNRVATGSFRLACTPRIRRGGDWRDGETTWVTVTCFRALADNAASSISRGDPVIVVGRLRTQVWEGRDDGERHERMVLEALTIGHDLSRGTSVFKKFERSVPLEDPDAELGELIANAEAKALGDEEADEDAA</sequence>
<evidence type="ECO:0000256" key="2">
    <source>
        <dbReference type="PROSITE-ProRule" id="PRU00252"/>
    </source>
</evidence>
<evidence type="ECO:0000256" key="1">
    <source>
        <dbReference type="ARBA" id="ARBA00023125"/>
    </source>
</evidence>
<name>A0ABS2RLI2_9ACTN</name>
<dbReference type="RefSeq" id="WP_204918899.1">
    <property type="nucleotide sequence ID" value="NZ_BAAAQP010000003.1"/>
</dbReference>
<dbReference type="Pfam" id="PF00436">
    <property type="entry name" value="SSB"/>
    <property type="match status" value="1"/>
</dbReference>
<dbReference type="InterPro" id="IPR012340">
    <property type="entry name" value="NA-bd_OB-fold"/>
</dbReference>
<accession>A0ABS2RLI2</accession>
<dbReference type="PROSITE" id="PS50935">
    <property type="entry name" value="SSB"/>
    <property type="match status" value="1"/>
</dbReference>
<dbReference type="SUPFAM" id="SSF50249">
    <property type="entry name" value="Nucleic acid-binding proteins"/>
    <property type="match status" value="1"/>
</dbReference>
<proteinExistence type="predicted"/>
<keyword evidence="4" id="KW-1185">Reference proteome</keyword>
<reference evidence="3 4" key="1">
    <citation type="submission" date="2021-01" db="EMBL/GenBank/DDBJ databases">
        <title>Sequencing the genomes of 1000 actinobacteria strains.</title>
        <authorList>
            <person name="Klenk H.-P."/>
        </authorList>
    </citation>
    <scope>NUCLEOTIDE SEQUENCE [LARGE SCALE GENOMIC DNA]</scope>
    <source>
        <strain evidence="3 4">DSM 18662</strain>
    </source>
</reference>
<evidence type="ECO:0000313" key="4">
    <source>
        <dbReference type="Proteomes" id="UP000704762"/>
    </source>
</evidence>
<organism evidence="3 4">
    <name type="scientific">Microlunatus panaciterrae</name>
    <dbReference type="NCBI Taxonomy" id="400768"/>
    <lineage>
        <taxon>Bacteria</taxon>
        <taxon>Bacillati</taxon>
        <taxon>Actinomycetota</taxon>
        <taxon>Actinomycetes</taxon>
        <taxon>Propionibacteriales</taxon>
        <taxon>Propionibacteriaceae</taxon>
        <taxon>Microlunatus</taxon>
    </lineage>
</organism>
<dbReference type="GO" id="GO:0003677">
    <property type="term" value="F:DNA binding"/>
    <property type="evidence" value="ECO:0007669"/>
    <property type="project" value="UniProtKB-KW"/>
</dbReference>
<gene>
    <name evidence="3" type="ORF">JOE57_002794</name>
</gene>
<comment type="caution">
    <text evidence="3">The sequence shown here is derived from an EMBL/GenBank/DDBJ whole genome shotgun (WGS) entry which is preliminary data.</text>
</comment>
<dbReference type="Proteomes" id="UP000704762">
    <property type="component" value="Unassembled WGS sequence"/>
</dbReference>
<dbReference type="EMBL" id="JAFBCF010000001">
    <property type="protein sequence ID" value="MBM7799873.1"/>
    <property type="molecule type" value="Genomic_DNA"/>
</dbReference>
<keyword evidence="1 2" id="KW-0238">DNA-binding</keyword>
<protein>
    <submittedName>
        <fullName evidence="3">Single-strand DNA-binding protein</fullName>
    </submittedName>
</protein>
<dbReference type="Gene3D" id="2.40.50.140">
    <property type="entry name" value="Nucleic acid-binding proteins"/>
    <property type="match status" value="1"/>
</dbReference>